<dbReference type="InterPro" id="IPR050194">
    <property type="entry name" value="Glycosyltransferase_grp1"/>
</dbReference>
<keyword evidence="6" id="KW-1185">Reference proteome</keyword>
<sequence>MRITHVVATDQFAGLERYVVDVAGEQSRRGHDVVVVGGRGDVVRPLLSGTGARHVAGARLGDVVRALRSGGRRDVVHSHLTRADYAALLAAPTTRGRRVSTRHITAPRGHGRGARAVAPLVRRALAVEVAVSTWTSEQLERPADVVLLNGVREQPDVTAPRARTVVMAHRLVPEKDTPTGLRAWAASGLADRGWRLVVAGDGEDRADLERLCQSLDGAGAGAGAVEFTGWHPDPGALFREASALLAPAPTEPCGLTVLEAMALGTPVVAAGAAGHLETLGQHPVAALFPPGDHEAAAAHLRRLADDDDARRAYGDELRDLQRRELSLDVHVDRLQRVYEDALAGGRGR</sequence>
<protein>
    <submittedName>
        <fullName evidence="5">Glycosyltransferase family 4 protein</fullName>
    </submittedName>
</protein>
<evidence type="ECO:0000313" key="5">
    <source>
        <dbReference type="EMBL" id="NNH23965.1"/>
    </source>
</evidence>
<keyword evidence="2 5" id="KW-0808">Transferase</keyword>
<dbReference type="Gene3D" id="3.40.50.2000">
    <property type="entry name" value="Glycogen Phosphorylase B"/>
    <property type="match status" value="2"/>
</dbReference>
<evidence type="ECO:0000259" key="3">
    <source>
        <dbReference type="Pfam" id="PF00534"/>
    </source>
</evidence>
<comment type="caution">
    <text evidence="5">The sequence shown here is derived from an EMBL/GenBank/DDBJ whole genome shotgun (WGS) entry which is preliminary data.</text>
</comment>
<dbReference type="GO" id="GO:1901137">
    <property type="term" value="P:carbohydrate derivative biosynthetic process"/>
    <property type="evidence" value="ECO:0007669"/>
    <property type="project" value="UniProtKB-ARBA"/>
</dbReference>
<keyword evidence="1" id="KW-0328">Glycosyltransferase</keyword>
<dbReference type="InterPro" id="IPR028098">
    <property type="entry name" value="Glyco_trans_4-like_N"/>
</dbReference>
<evidence type="ECO:0000313" key="6">
    <source>
        <dbReference type="Proteomes" id="UP000555552"/>
    </source>
</evidence>
<feature type="domain" description="Glycosyltransferase subfamily 4-like N-terminal" evidence="4">
    <location>
        <begin position="14"/>
        <end position="141"/>
    </location>
</feature>
<dbReference type="PANTHER" id="PTHR45947">
    <property type="entry name" value="SULFOQUINOVOSYL TRANSFERASE SQD2"/>
    <property type="match status" value="1"/>
</dbReference>
<reference evidence="5 6" key="1">
    <citation type="submission" date="2020-05" db="EMBL/GenBank/DDBJ databases">
        <title>MicrobeNet Type strains.</title>
        <authorList>
            <person name="Nicholson A.C."/>
        </authorList>
    </citation>
    <scope>NUCLEOTIDE SEQUENCE [LARGE SCALE GENOMIC DNA]</scope>
    <source>
        <strain evidence="5 6">JCM 14547</strain>
    </source>
</reference>
<dbReference type="Proteomes" id="UP000555552">
    <property type="component" value="Unassembled WGS sequence"/>
</dbReference>
<dbReference type="RefSeq" id="WP_171203747.1">
    <property type="nucleotide sequence ID" value="NZ_BAAANP010000025.1"/>
</dbReference>
<dbReference type="InterPro" id="IPR001296">
    <property type="entry name" value="Glyco_trans_1"/>
</dbReference>
<organism evidence="5 6">
    <name type="scientific">Pseudokineococcus marinus</name>
    <dbReference type="NCBI Taxonomy" id="351215"/>
    <lineage>
        <taxon>Bacteria</taxon>
        <taxon>Bacillati</taxon>
        <taxon>Actinomycetota</taxon>
        <taxon>Actinomycetes</taxon>
        <taxon>Kineosporiales</taxon>
        <taxon>Kineosporiaceae</taxon>
        <taxon>Pseudokineococcus</taxon>
    </lineage>
</organism>
<accession>A0A849BR24</accession>
<dbReference type="SUPFAM" id="SSF53756">
    <property type="entry name" value="UDP-Glycosyltransferase/glycogen phosphorylase"/>
    <property type="match status" value="1"/>
</dbReference>
<dbReference type="PANTHER" id="PTHR45947:SF3">
    <property type="entry name" value="SULFOQUINOVOSYL TRANSFERASE SQD2"/>
    <property type="match status" value="1"/>
</dbReference>
<dbReference type="Pfam" id="PF00534">
    <property type="entry name" value="Glycos_transf_1"/>
    <property type="match status" value="1"/>
</dbReference>
<dbReference type="EMBL" id="JABEMA010000230">
    <property type="protein sequence ID" value="NNH23965.1"/>
    <property type="molecule type" value="Genomic_DNA"/>
</dbReference>
<dbReference type="CDD" id="cd03801">
    <property type="entry name" value="GT4_PimA-like"/>
    <property type="match status" value="1"/>
</dbReference>
<dbReference type="AlphaFoldDB" id="A0A849BR24"/>
<evidence type="ECO:0000259" key="4">
    <source>
        <dbReference type="Pfam" id="PF13439"/>
    </source>
</evidence>
<feature type="domain" description="Glycosyl transferase family 1" evidence="3">
    <location>
        <begin position="162"/>
        <end position="315"/>
    </location>
</feature>
<name>A0A849BR24_9ACTN</name>
<dbReference type="Pfam" id="PF13439">
    <property type="entry name" value="Glyco_transf_4"/>
    <property type="match status" value="1"/>
</dbReference>
<gene>
    <name evidence="5" type="ORF">HLB09_12875</name>
</gene>
<evidence type="ECO:0000256" key="1">
    <source>
        <dbReference type="ARBA" id="ARBA00022676"/>
    </source>
</evidence>
<dbReference type="GO" id="GO:0016757">
    <property type="term" value="F:glycosyltransferase activity"/>
    <property type="evidence" value="ECO:0007669"/>
    <property type="project" value="UniProtKB-KW"/>
</dbReference>
<evidence type="ECO:0000256" key="2">
    <source>
        <dbReference type="ARBA" id="ARBA00022679"/>
    </source>
</evidence>
<proteinExistence type="predicted"/>